<keyword evidence="3" id="KW-1185">Reference proteome</keyword>
<proteinExistence type="predicted"/>
<name>A0ABR5ATV7_BACBA</name>
<evidence type="ECO:0000313" key="2">
    <source>
        <dbReference type="EMBL" id="KIL78178.1"/>
    </source>
</evidence>
<reference evidence="2 3" key="1">
    <citation type="submission" date="2015-01" db="EMBL/GenBank/DDBJ databases">
        <title>Genome Assembly of Bacillus badius MTCC 1458.</title>
        <authorList>
            <person name="Verma A."/>
            <person name="Khatri I."/>
            <person name="Mual P."/>
            <person name="Subramanian S."/>
            <person name="Krishnamurthi S."/>
        </authorList>
    </citation>
    <scope>NUCLEOTIDE SEQUENCE [LARGE SCALE GENOMIC DNA]</scope>
    <source>
        <strain evidence="2 3">MTCC 1458</strain>
    </source>
</reference>
<organism evidence="2 3">
    <name type="scientific">Bacillus badius</name>
    <dbReference type="NCBI Taxonomy" id="1455"/>
    <lineage>
        <taxon>Bacteria</taxon>
        <taxon>Bacillati</taxon>
        <taxon>Bacillota</taxon>
        <taxon>Bacilli</taxon>
        <taxon>Bacillales</taxon>
        <taxon>Bacillaceae</taxon>
        <taxon>Pseudobacillus</taxon>
    </lineage>
</organism>
<keyword evidence="1" id="KW-0812">Transmembrane</keyword>
<dbReference type="EMBL" id="JXLP01000010">
    <property type="protein sequence ID" value="KIL78178.1"/>
    <property type="molecule type" value="Genomic_DNA"/>
</dbReference>
<keyword evidence="1" id="KW-0472">Membrane</keyword>
<evidence type="ECO:0000313" key="3">
    <source>
        <dbReference type="Proteomes" id="UP000031982"/>
    </source>
</evidence>
<gene>
    <name evidence="2" type="ORF">SD77_0779</name>
</gene>
<accession>A0ABR5ATV7</accession>
<keyword evidence="1" id="KW-1133">Transmembrane helix</keyword>
<comment type="caution">
    <text evidence="2">The sequence shown here is derived from an EMBL/GenBank/DDBJ whole genome shotgun (WGS) entry which is preliminary data.</text>
</comment>
<dbReference type="Proteomes" id="UP000031982">
    <property type="component" value="Unassembled WGS sequence"/>
</dbReference>
<feature type="transmembrane region" description="Helical" evidence="1">
    <location>
        <begin position="65"/>
        <end position="85"/>
    </location>
</feature>
<protein>
    <recommendedName>
        <fullName evidence="4">DoxX family protein</fullName>
    </recommendedName>
</protein>
<evidence type="ECO:0000256" key="1">
    <source>
        <dbReference type="SAM" id="Phobius"/>
    </source>
</evidence>
<dbReference type="PANTHER" id="PTHR36974">
    <property type="entry name" value="MEMBRANE PROTEIN-RELATED"/>
    <property type="match status" value="1"/>
</dbReference>
<sequence length="119" mass="13324">MKQILRLLYGAGFLAAGILHFTRTAGFQTIIPRQIPFKKEIVWITGVMEILFGGLLLINKGVNFVARLLPSFLTAVFPANLYMAAKNLPLNGKQLPKPLLWGRLPLQWALIKGAKKLER</sequence>
<feature type="transmembrane region" description="Helical" evidence="1">
    <location>
        <begin position="40"/>
        <end position="58"/>
    </location>
</feature>
<evidence type="ECO:0008006" key="4">
    <source>
        <dbReference type="Google" id="ProtNLM"/>
    </source>
</evidence>
<dbReference type="PANTHER" id="PTHR36974:SF1">
    <property type="entry name" value="DOXX FAMILY MEMBRANE PROTEIN"/>
    <property type="match status" value="1"/>
</dbReference>
<dbReference type="RefSeq" id="WP_041100534.1">
    <property type="nucleotide sequence ID" value="NZ_BSSZ01000007.1"/>
</dbReference>